<name>A0A918BHG7_9ACTN</name>
<dbReference type="GO" id="GO:0005886">
    <property type="term" value="C:plasma membrane"/>
    <property type="evidence" value="ECO:0007669"/>
    <property type="project" value="UniProtKB-SubCell"/>
</dbReference>
<sequence>MTGPTDTPRRGRRALRHLPLVVWLWILWILLWGSTGSTGPVVFAGGLLVAVAVVVSFPLPPLQPGAVPRPLRIGRLLAHLLTDIVGAGATVAWQALRHGRRTSTAIIEVPLRVDTDLLITLVAEVVTINPGTVVTEIDRRRGVLYVHALPIRDERDLARLREEVRAVERRVARAVGHSHGPDDREPAPGAPDGPQEQSREGER</sequence>
<dbReference type="Pfam" id="PF01899">
    <property type="entry name" value="MNHE"/>
    <property type="match status" value="1"/>
</dbReference>
<evidence type="ECO:0000256" key="3">
    <source>
        <dbReference type="ARBA" id="ARBA00022475"/>
    </source>
</evidence>
<evidence type="ECO:0000256" key="7">
    <source>
        <dbReference type="SAM" id="MobiDB-lite"/>
    </source>
</evidence>
<gene>
    <name evidence="9" type="ORF">GCM10010280_14490</name>
</gene>
<dbReference type="RefSeq" id="WP_189556536.1">
    <property type="nucleotide sequence ID" value="NZ_BMTE01000006.1"/>
</dbReference>
<protein>
    <recommendedName>
        <fullName evidence="11">Na+/H+ antiporter subunit E</fullName>
    </recommendedName>
</protein>
<evidence type="ECO:0000256" key="6">
    <source>
        <dbReference type="ARBA" id="ARBA00023136"/>
    </source>
</evidence>
<accession>A0A918BHG7</accession>
<dbReference type="AlphaFoldDB" id="A0A918BHG7"/>
<keyword evidence="3" id="KW-1003">Cell membrane</keyword>
<dbReference type="PANTHER" id="PTHR34584">
    <property type="entry name" value="NA(+)/H(+) ANTIPORTER SUBUNIT E1"/>
    <property type="match status" value="1"/>
</dbReference>
<evidence type="ECO:0000256" key="5">
    <source>
        <dbReference type="ARBA" id="ARBA00022989"/>
    </source>
</evidence>
<dbReference type="InterPro" id="IPR002758">
    <property type="entry name" value="Cation_antiport_E"/>
</dbReference>
<dbReference type="NCBIfam" id="NF006521">
    <property type="entry name" value="PRK08965.1-5"/>
    <property type="match status" value="1"/>
</dbReference>
<proteinExistence type="inferred from homology"/>
<reference evidence="9" key="1">
    <citation type="journal article" date="2014" name="Int. J. Syst. Evol. Microbiol.">
        <title>Complete genome sequence of Corynebacterium casei LMG S-19264T (=DSM 44701T), isolated from a smear-ripened cheese.</title>
        <authorList>
            <consortium name="US DOE Joint Genome Institute (JGI-PGF)"/>
            <person name="Walter F."/>
            <person name="Albersmeier A."/>
            <person name="Kalinowski J."/>
            <person name="Ruckert C."/>
        </authorList>
    </citation>
    <scope>NUCLEOTIDE SEQUENCE</scope>
    <source>
        <strain evidence="9">JCM 4403</strain>
    </source>
</reference>
<keyword evidence="6 8" id="KW-0472">Membrane</keyword>
<evidence type="ECO:0000256" key="1">
    <source>
        <dbReference type="ARBA" id="ARBA00004651"/>
    </source>
</evidence>
<dbReference type="GO" id="GO:0008324">
    <property type="term" value="F:monoatomic cation transmembrane transporter activity"/>
    <property type="evidence" value="ECO:0007669"/>
    <property type="project" value="InterPro"/>
</dbReference>
<comment type="subcellular location">
    <subcellularLocation>
        <location evidence="1">Cell membrane</location>
        <topology evidence="1">Multi-pass membrane protein</topology>
    </subcellularLocation>
</comment>
<evidence type="ECO:0000313" key="10">
    <source>
        <dbReference type="Proteomes" id="UP000656732"/>
    </source>
</evidence>
<feature type="region of interest" description="Disordered" evidence="7">
    <location>
        <begin position="171"/>
        <end position="203"/>
    </location>
</feature>
<reference evidence="9" key="2">
    <citation type="submission" date="2020-09" db="EMBL/GenBank/DDBJ databases">
        <authorList>
            <person name="Sun Q."/>
            <person name="Ohkuma M."/>
        </authorList>
    </citation>
    <scope>NUCLEOTIDE SEQUENCE</scope>
    <source>
        <strain evidence="9">JCM 4403</strain>
    </source>
</reference>
<evidence type="ECO:0008006" key="11">
    <source>
        <dbReference type="Google" id="ProtNLM"/>
    </source>
</evidence>
<keyword evidence="5 8" id="KW-1133">Transmembrane helix</keyword>
<evidence type="ECO:0000313" key="9">
    <source>
        <dbReference type="EMBL" id="GGQ69222.1"/>
    </source>
</evidence>
<comment type="similarity">
    <text evidence="2">Belongs to the CPA3 antiporters (TC 2.A.63) subunit E family.</text>
</comment>
<dbReference type="Proteomes" id="UP000656732">
    <property type="component" value="Unassembled WGS sequence"/>
</dbReference>
<evidence type="ECO:0000256" key="2">
    <source>
        <dbReference type="ARBA" id="ARBA00006228"/>
    </source>
</evidence>
<comment type="caution">
    <text evidence="9">The sequence shown here is derived from an EMBL/GenBank/DDBJ whole genome shotgun (WGS) entry which is preliminary data.</text>
</comment>
<organism evidence="9 10">
    <name type="scientific">Streptomyces pilosus</name>
    <dbReference type="NCBI Taxonomy" id="28893"/>
    <lineage>
        <taxon>Bacteria</taxon>
        <taxon>Bacillati</taxon>
        <taxon>Actinomycetota</taxon>
        <taxon>Actinomycetes</taxon>
        <taxon>Kitasatosporales</taxon>
        <taxon>Streptomycetaceae</taxon>
        <taxon>Streptomyces</taxon>
    </lineage>
</organism>
<keyword evidence="4 8" id="KW-0812">Transmembrane</keyword>
<dbReference type="EMBL" id="BMTU01000002">
    <property type="protein sequence ID" value="GGQ69222.1"/>
    <property type="molecule type" value="Genomic_DNA"/>
</dbReference>
<feature type="transmembrane region" description="Helical" evidence="8">
    <location>
        <begin position="18"/>
        <end position="35"/>
    </location>
</feature>
<evidence type="ECO:0000256" key="4">
    <source>
        <dbReference type="ARBA" id="ARBA00022692"/>
    </source>
</evidence>
<keyword evidence="10" id="KW-1185">Reference proteome</keyword>
<evidence type="ECO:0000256" key="8">
    <source>
        <dbReference type="SAM" id="Phobius"/>
    </source>
</evidence>
<dbReference type="PANTHER" id="PTHR34584:SF1">
    <property type="entry name" value="NA(+)_H(+) ANTIPORTER SUBUNIT E1"/>
    <property type="match status" value="1"/>
</dbReference>